<organism evidence="1 2">
    <name type="scientific">Corynebacterium choanae</name>
    <dbReference type="NCBI Taxonomy" id="1862358"/>
    <lineage>
        <taxon>Bacteria</taxon>
        <taxon>Bacillati</taxon>
        <taxon>Actinomycetota</taxon>
        <taxon>Actinomycetes</taxon>
        <taxon>Mycobacteriales</taxon>
        <taxon>Corynebacteriaceae</taxon>
        <taxon>Corynebacterium</taxon>
    </lineage>
</organism>
<reference evidence="1 2" key="1">
    <citation type="submission" date="2018-11" db="EMBL/GenBank/DDBJ databases">
        <authorList>
            <person name="Kleinhagauer T."/>
            <person name="Glaeser S.P."/>
            <person name="Spergser J."/>
            <person name="Ruckert C."/>
            <person name="Kaempfer P."/>
            <person name="Busse H.-J."/>
        </authorList>
    </citation>
    <scope>NUCLEOTIDE SEQUENCE [LARGE SCALE GENOMIC DNA]</scope>
    <source>
        <strain evidence="1 2">200CH</strain>
    </source>
</reference>
<accession>A0A3G6JA83</accession>
<evidence type="ECO:0000313" key="1">
    <source>
        <dbReference type="EMBL" id="AZA12864.1"/>
    </source>
</evidence>
<sequence length="73" mass="7439">MCAVAPRGRAAIHQITGLTLGGLRKANAASMGRHVRGRYAGALLDMGIAAPAGRLPVSGFVGGWGIRITQGVE</sequence>
<protein>
    <submittedName>
        <fullName evidence="1">Uncharacterized protein</fullName>
    </submittedName>
</protein>
<dbReference type="KEGG" id="ccho:CCHOA_02235"/>
<dbReference type="AlphaFoldDB" id="A0A3G6JA83"/>
<gene>
    <name evidence="1" type="ORF">CCHOA_02235</name>
</gene>
<dbReference type="Proteomes" id="UP000269019">
    <property type="component" value="Chromosome"/>
</dbReference>
<evidence type="ECO:0000313" key="2">
    <source>
        <dbReference type="Proteomes" id="UP000269019"/>
    </source>
</evidence>
<proteinExistence type="predicted"/>
<keyword evidence="2" id="KW-1185">Reference proteome</keyword>
<name>A0A3G6JA83_9CORY</name>
<dbReference type="EMBL" id="CP033896">
    <property type="protein sequence ID" value="AZA12864.1"/>
    <property type="molecule type" value="Genomic_DNA"/>
</dbReference>